<comment type="caution">
    <text evidence="2">The sequence shown here is derived from an EMBL/GenBank/DDBJ whole genome shotgun (WGS) entry which is preliminary data.</text>
</comment>
<feature type="region of interest" description="Disordered" evidence="1">
    <location>
        <begin position="1"/>
        <end position="46"/>
    </location>
</feature>
<dbReference type="Proteomes" id="UP001152622">
    <property type="component" value="Chromosome 1"/>
</dbReference>
<dbReference type="EMBL" id="JAINUF010000001">
    <property type="protein sequence ID" value="KAJ8381559.1"/>
    <property type="molecule type" value="Genomic_DNA"/>
</dbReference>
<keyword evidence="3" id="KW-1185">Reference proteome</keyword>
<evidence type="ECO:0000313" key="3">
    <source>
        <dbReference type="Proteomes" id="UP001152622"/>
    </source>
</evidence>
<organism evidence="2 3">
    <name type="scientific">Synaphobranchus kaupii</name>
    <name type="common">Kaup's arrowtooth eel</name>
    <dbReference type="NCBI Taxonomy" id="118154"/>
    <lineage>
        <taxon>Eukaryota</taxon>
        <taxon>Metazoa</taxon>
        <taxon>Chordata</taxon>
        <taxon>Craniata</taxon>
        <taxon>Vertebrata</taxon>
        <taxon>Euteleostomi</taxon>
        <taxon>Actinopterygii</taxon>
        <taxon>Neopterygii</taxon>
        <taxon>Teleostei</taxon>
        <taxon>Anguilliformes</taxon>
        <taxon>Synaphobranchidae</taxon>
        <taxon>Synaphobranchus</taxon>
    </lineage>
</organism>
<protein>
    <submittedName>
        <fullName evidence="2">Uncharacterized protein</fullName>
    </submittedName>
</protein>
<sequence length="152" mass="16063">MTDRSAAPQGYRDNLDPAKATLNVSPVNGTDYDEERRPGRCRRARGPKHYLKLRGDAGPAARTRKKNTIADGNAADGVAAVLLSGLTRGTLTATPSPQKLETELLSVYRAPDRAEPVSARNLLESLTDTVQSAAGSPPTGDAAGPYPPQILT</sequence>
<accession>A0A9Q1GCC0</accession>
<proteinExistence type="predicted"/>
<evidence type="ECO:0000313" key="2">
    <source>
        <dbReference type="EMBL" id="KAJ8381559.1"/>
    </source>
</evidence>
<feature type="compositionally biased region" description="Polar residues" evidence="1">
    <location>
        <begin position="125"/>
        <end position="134"/>
    </location>
</feature>
<name>A0A9Q1GCC0_SYNKA</name>
<feature type="region of interest" description="Disordered" evidence="1">
    <location>
        <begin position="125"/>
        <end position="152"/>
    </location>
</feature>
<gene>
    <name evidence="2" type="ORF">SKAU_G00023370</name>
</gene>
<dbReference type="AlphaFoldDB" id="A0A9Q1GCC0"/>
<reference evidence="2" key="1">
    <citation type="journal article" date="2023" name="Science">
        <title>Genome structures resolve the early diversification of teleost fishes.</title>
        <authorList>
            <person name="Parey E."/>
            <person name="Louis A."/>
            <person name="Montfort J."/>
            <person name="Bouchez O."/>
            <person name="Roques C."/>
            <person name="Iampietro C."/>
            <person name="Lluch J."/>
            <person name="Castinel A."/>
            <person name="Donnadieu C."/>
            <person name="Desvignes T."/>
            <person name="Floi Bucao C."/>
            <person name="Jouanno E."/>
            <person name="Wen M."/>
            <person name="Mejri S."/>
            <person name="Dirks R."/>
            <person name="Jansen H."/>
            <person name="Henkel C."/>
            <person name="Chen W.J."/>
            <person name="Zahm M."/>
            <person name="Cabau C."/>
            <person name="Klopp C."/>
            <person name="Thompson A.W."/>
            <person name="Robinson-Rechavi M."/>
            <person name="Braasch I."/>
            <person name="Lecointre G."/>
            <person name="Bobe J."/>
            <person name="Postlethwait J.H."/>
            <person name="Berthelot C."/>
            <person name="Roest Crollius H."/>
            <person name="Guiguen Y."/>
        </authorList>
    </citation>
    <scope>NUCLEOTIDE SEQUENCE</scope>
    <source>
        <strain evidence="2">WJC10195</strain>
    </source>
</reference>
<evidence type="ECO:0000256" key="1">
    <source>
        <dbReference type="SAM" id="MobiDB-lite"/>
    </source>
</evidence>